<protein>
    <submittedName>
        <fullName evidence="7">RNA polymerase subunit sigma-24</fullName>
    </submittedName>
</protein>
<dbReference type="InterPro" id="IPR013324">
    <property type="entry name" value="RNA_pol_sigma_r3/r4-like"/>
</dbReference>
<dbReference type="OrthoDB" id="9784272at2"/>
<dbReference type="SUPFAM" id="SSF88946">
    <property type="entry name" value="Sigma2 domain of RNA polymerase sigma factors"/>
    <property type="match status" value="1"/>
</dbReference>
<evidence type="ECO:0000259" key="5">
    <source>
        <dbReference type="Pfam" id="PF04542"/>
    </source>
</evidence>
<dbReference type="Gene3D" id="1.10.1740.10">
    <property type="match status" value="1"/>
</dbReference>
<dbReference type="AlphaFoldDB" id="A0A126T7L1"/>
<proteinExistence type="inferred from homology"/>
<evidence type="ECO:0000256" key="1">
    <source>
        <dbReference type="ARBA" id="ARBA00010641"/>
    </source>
</evidence>
<dbReference type="RefSeq" id="WP_052141998.1">
    <property type="nucleotide sequence ID" value="NZ_CP014476.1"/>
</dbReference>
<keyword evidence="3" id="KW-0731">Sigma factor</keyword>
<keyword evidence="8" id="KW-1185">Reference proteome</keyword>
<dbReference type="GO" id="GO:0006352">
    <property type="term" value="P:DNA-templated transcription initiation"/>
    <property type="evidence" value="ECO:0007669"/>
    <property type="project" value="InterPro"/>
</dbReference>
<dbReference type="Pfam" id="PF04542">
    <property type="entry name" value="Sigma70_r2"/>
    <property type="match status" value="1"/>
</dbReference>
<dbReference type="InterPro" id="IPR039425">
    <property type="entry name" value="RNA_pol_sigma-70-like"/>
</dbReference>
<dbReference type="InterPro" id="IPR007627">
    <property type="entry name" value="RNA_pol_sigma70_r2"/>
</dbReference>
<reference evidence="7 8" key="1">
    <citation type="journal article" date="2015" name="Environ. Microbiol.">
        <title>Methane oxidation coupled to nitrate reduction under hypoxia by the Gammaproteobacterium Methylomonas denitrificans, sp. nov. type strain FJG1.</title>
        <authorList>
            <person name="Kits K.D."/>
            <person name="Klotz M.G."/>
            <person name="Stein L.Y."/>
        </authorList>
    </citation>
    <scope>NUCLEOTIDE SEQUENCE [LARGE SCALE GENOMIC DNA]</scope>
    <source>
        <strain evidence="7 8">FJG1</strain>
    </source>
</reference>
<dbReference type="CDD" id="cd06171">
    <property type="entry name" value="Sigma70_r4"/>
    <property type="match status" value="1"/>
</dbReference>
<dbReference type="PANTHER" id="PTHR43133">
    <property type="entry name" value="RNA POLYMERASE ECF-TYPE SIGMA FACTO"/>
    <property type="match status" value="1"/>
</dbReference>
<dbReference type="STRING" id="1538553.JT25_016615"/>
<dbReference type="Gene3D" id="1.10.10.10">
    <property type="entry name" value="Winged helix-like DNA-binding domain superfamily/Winged helix DNA-binding domain"/>
    <property type="match status" value="1"/>
</dbReference>
<dbReference type="SUPFAM" id="SSF88659">
    <property type="entry name" value="Sigma3 and sigma4 domains of RNA polymerase sigma factors"/>
    <property type="match status" value="1"/>
</dbReference>
<gene>
    <name evidence="7" type="ORF">JT25_016615</name>
</gene>
<evidence type="ECO:0000259" key="6">
    <source>
        <dbReference type="Pfam" id="PF08281"/>
    </source>
</evidence>
<dbReference type="KEGG" id="mdn:JT25_016615"/>
<dbReference type="EMBL" id="CP014476">
    <property type="protein sequence ID" value="AMK78083.1"/>
    <property type="molecule type" value="Genomic_DNA"/>
</dbReference>
<dbReference type="Pfam" id="PF08281">
    <property type="entry name" value="Sigma70_r4_2"/>
    <property type="match status" value="1"/>
</dbReference>
<organism evidence="7 8">
    <name type="scientific">Methylomonas denitrificans</name>
    <dbReference type="NCBI Taxonomy" id="1538553"/>
    <lineage>
        <taxon>Bacteria</taxon>
        <taxon>Pseudomonadati</taxon>
        <taxon>Pseudomonadota</taxon>
        <taxon>Gammaproteobacteria</taxon>
        <taxon>Methylococcales</taxon>
        <taxon>Methylococcaceae</taxon>
        <taxon>Methylomonas</taxon>
    </lineage>
</organism>
<keyword evidence="4" id="KW-0804">Transcription</keyword>
<dbReference type="Proteomes" id="UP000030512">
    <property type="component" value="Chromosome"/>
</dbReference>
<evidence type="ECO:0000313" key="7">
    <source>
        <dbReference type="EMBL" id="AMK78083.1"/>
    </source>
</evidence>
<evidence type="ECO:0000256" key="4">
    <source>
        <dbReference type="ARBA" id="ARBA00023163"/>
    </source>
</evidence>
<accession>A0A126T7L1</accession>
<feature type="domain" description="RNA polymerase sigma-70 region 2" evidence="5">
    <location>
        <begin position="36"/>
        <end position="103"/>
    </location>
</feature>
<evidence type="ECO:0000256" key="2">
    <source>
        <dbReference type="ARBA" id="ARBA00023015"/>
    </source>
</evidence>
<feature type="domain" description="RNA polymerase sigma factor 70 region 4 type 2" evidence="6">
    <location>
        <begin position="138"/>
        <end position="188"/>
    </location>
</feature>
<dbReference type="NCBIfam" id="TIGR02937">
    <property type="entry name" value="sigma70-ECF"/>
    <property type="match status" value="1"/>
</dbReference>
<dbReference type="GO" id="GO:0003677">
    <property type="term" value="F:DNA binding"/>
    <property type="evidence" value="ECO:0007669"/>
    <property type="project" value="InterPro"/>
</dbReference>
<sequence>MNKDSNTPDGFGADDASLRIWIAAVVDRDQAALSCLYDALIAQVYGLALRITRQTQLAEEVAQDTFWQVWRQAPRFDASRGSAKAWVMTIARSRALDALRSLDSEECELEPETLALIQAEDADMPPNLLMAVEQGHGLHAALAMLDATPRQLLSLAFFRGLSHDEIAECSGMPLGTVKSHIRRALQTLQGILAANAAEPH</sequence>
<dbReference type="InterPro" id="IPR014284">
    <property type="entry name" value="RNA_pol_sigma-70_dom"/>
</dbReference>
<dbReference type="InterPro" id="IPR013325">
    <property type="entry name" value="RNA_pol_sigma_r2"/>
</dbReference>
<evidence type="ECO:0000256" key="3">
    <source>
        <dbReference type="ARBA" id="ARBA00023082"/>
    </source>
</evidence>
<dbReference type="GO" id="GO:0016987">
    <property type="term" value="F:sigma factor activity"/>
    <property type="evidence" value="ECO:0007669"/>
    <property type="project" value="UniProtKB-KW"/>
</dbReference>
<name>A0A126T7L1_9GAMM</name>
<dbReference type="InterPro" id="IPR013249">
    <property type="entry name" value="RNA_pol_sigma70_r4_t2"/>
</dbReference>
<dbReference type="InterPro" id="IPR036388">
    <property type="entry name" value="WH-like_DNA-bd_sf"/>
</dbReference>
<comment type="similarity">
    <text evidence="1">Belongs to the sigma-70 factor family. ECF subfamily.</text>
</comment>
<evidence type="ECO:0000313" key="8">
    <source>
        <dbReference type="Proteomes" id="UP000030512"/>
    </source>
</evidence>
<keyword evidence="2" id="KW-0805">Transcription regulation</keyword>
<dbReference type="PANTHER" id="PTHR43133:SF62">
    <property type="entry name" value="RNA POLYMERASE SIGMA FACTOR SIGZ"/>
    <property type="match status" value="1"/>
</dbReference>